<gene>
    <name evidence="1" type="ORF">CU097_002713</name>
</gene>
<evidence type="ECO:0000313" key="1">
    <source>
        <dbReference type="EMBL" id="RCH78999.1"/>
    </source>
</evidence>
<evidence type="ECO:0000313" key="2">
    <source>
        <dbReference type="Proteomes" id="UP000252139"/>
    </source>
</evidence>
<proteinExistence type="predicted"/>
<dbReference type="Proteomes" id="UP000252139">
    <property type="component" value="Unassembled WGS sequence"/>
</dbReference>
<comment type="caution">
    <text evidence="1">The sequence shown here is derived from an EMBL/GenBank/DDBJ whole genome shotgun (WGS) entry which is preliminary data.</text>
</comment>
<accession>A0A367IMV3</accession>
<reference evidence="1 2" key="1">
    <citation type="journal article" date="2018" name="G3 (Bethesda)">
        <title>Phylogenetic and Phylogenomic Definition of Rhizopus Species.</title>
        <authorList>
            <person name="Gryganskyi A.P."/>
            <person name="Golan J."/>
            <person name="Dolatabadi S."/>
            <person name="Mondo S."/>
            <person name="Robb S."/>
            <person name="Idnurm A."/>
            <person name="Muszewska A."/>
            <person name="Steczkiewicz K."/>
            <person name="Masonjones S."/>
            <person name="Liao H.L."/>
            <person name="Gajdeczka M.T."/>
            <person name="Anike F."/>
            <person name="Vuek A."/>
            <person name="Anishchenko I.M."/>
            <person name="Voigt K."/>
            <person name="de Hoog G.S."/>
            <person name="Smith M.E."/>
            <person name="Heitman J."/>
            <person name="Vilgalys R."/>
            <person name="Stajich J.E."/>
        </authorList>
    </citation>
    <scope>NUCLEOTIDE SEQUENCE [LARGE SCALE GENOMIC DNA]</scope>
    <source>
        <strain evidence="1 2">CBS 357.93</strain>
    </source>
</reference>
<dbReference type="AlphaFoldDB" id="A0A367IMV3"/>
<dbReference type="EMBL" id="PJQL01004767">
    <property type="protein sequence ID" value="RCH78999.1"/>
    <property type="molecule type" value="Genomic_DNA"/>
</dbReference>
<sequence>MSIAKHPFKNDLPTGNFQFAKGSFQLEISSLLNTNTHRTATTIHIRHDQHYFSLSWYLARLAE</sequence>
<organism evidence="1 2">
    <name type="scientific">Rhizopus azygosporus</name>
    <name type="common">Rhizopus microsporus var. azygosporus</name>
    <dbReference type="NCBI Taxonomy" id="86630"/>
    <lineage>
        <taxon>Eukaryota</taxon>
        <taxon>Fungi</taxon>
        <taxon>Fungi incertae sedis</taxon>
        <taxon>Mucoromycota</taxon>
        <taxon>Mucoromycotina</taxon>
        <taxon>Mucoromycetes</taxon>
        <taxon>Mucorales</taxon>
        <taxon>Mucorineae</taxon>
        <taxon>Rhizopodaceae</taxon>
        <taxon>Rhizopus</taxon>
    </lineage>
</organism>
<protein>
    <submittedName>
        <fullName evidence="1">Uncharacterized protein</fullName>
    </submittedName>
</protein>
<name>A0A367IMV3_RHIAZ</name>
<keyword evidence="2" id="KW-1185">Reference proteome</keyword>
<feature type="non-terminal residue" evidence="1">
    <location>
        <position position="63"/>
    </location>
</feature>